<dbReference type="InterPro" id="IPR050361">
    <property type="entry name" value="MPP/UQCRC_Complex"/>
</dbReference>
<reference evidence="14" key="1">
    <citation type="submission" date="2022-07" db="EMBL/GenBank/DDBJ databases">
        <title>Fungi with potential for degradation of polypropylene.</title>
        <authorList>
            <person name="Gostincar C."/>
        </authorList>
    </citation>
    <scope>NUCLEOTIDE SEQUENCE</scope>
    <source>
        <strain evidence="14">EXF-13308</strain>
    </source>
</reference>
<keyword evidence="6" id="KW-0249">Electron transport</keyword>
<dbReference type="InterPro" id="IPR011765">
    <property type="entry name" value="Pept_M16_N"/>
</dbReference>
<evidence type="ECO:0000313" key="15">
    <source>
        <dbReference type="Proteomes" id="UP001174694"/>
    </source>
</evidence>
<sequence length="459" mass="47985">MICRSALSRGSKLALRRQGCARLAQRRGYAAAAATTDASYEPTDIAGIKVASKDPHGPTTKLAIVAKAGTRYQPLPGLTAGLEGFAFQNTQKRSALRITRESELLGGQLTAYHTREALVIETSFLRNDLPYFAELLGEVITSTKYTTHEFHEEVERVLHLKQAKLAHNSLAIALDAAHSTAFHTGLGSPLYPTASTPLGGYLNENTIAAFADAAYTKDNIAVLADGVSQAQLSKWIEPFFKGVKSSSSGQLKLNTAASKYFGGEQRIAYSGKNTVVLAFPGYTLATDKPEAAVLTALLGGESTISWTPGFTLLSKAAAAAPGTTISASNFGYTDAGLLAIQISGSASAVRKGAEEAVKVLKSVAEGTVGKEDLTKAIAKAKFDLLSVNELSGTGLVAAGTSLVHGGKPFQVAEALKSYESVTADKLKAAAKGLLDGKATVAAVGDLYVLPYGEDLGLKV</sequence>
<protein>
    <recommendedName>
        <fullName evidence="10">Cytochrome b-c1 complex subunit 2, mitochondrial</fullName>
    </recommendedName>
    <alternativeName>
        <fullName evidence="11">Core protein II</fullName>
    </alternativeName>
</protein>
<keyword evidence="7" id="KW-0496">Mitochondrion</keyword>
<keyword evidence="4" id="KW-0999">Mitochondrion inner membrane</keyword>
<feature type="domain" description="Peptidase M16 N-terminal" evidence="12">
    <location>
        <begin position="51"/>
        <end position="192"/>
    </location>
</feature>
<evidence type="ECO:0000259" key="12">
    <source>
        <dbReference type="Pfam" id="PF00675"/>
    </source>
</evidence>
<keyword evidence="2" id="KW-0813">Transport</keyword>
<evidence type="ECO:0000256" key="7">
    <source>
        <dbReference type="ARBA" id="ARBA00023128"/>
    </source>
</evidence>
<evidence type="ECO:0000256" key="4">
    <source>
        <dbReference type="ARBA" id="ARBA00022792"/>
    </source>
</evidence>
<dbReference type="GO" id="GO:0005743">
    <property type="term" value="C:mitochondrial inner membrane"/>
    <property type="evidence" value="ECO:0007669"/>
    <property type="project" value="UniProtKB-SubCell"/>
</dbReference>
<comment type="subcellular location">
    <subcellularLocation>
        <location evidence="1">Mitochondrion inner membrane</location>
        <topology evidence="1">Peripheral membrane protein</topology>
        <orientation evidence="1">Matrix side</orientation>
    </subcellularLocation>
</comment>
<evidence type="ECO:0000256" key="8">
    <source>
        <dbReference type="ARBA" id="ARBA00023136"/>
    </source>
</evidence>
<gene>
    <name evidence="14" type="ORF">NKR23_g4464</name>
</gene>
<evidence type="ECO:0000256" key="1">
    <source>
        <dbReference type="ARBA" id="ARBA00004443"/>
    </source>
</evidence>
<evidence type="ECO:0000256" key="6">
    <source>
        <dbReference type="ARBA" id="ARBA00022982"/>
    </source>
</evidence>
<dbReference type="FunFam" id="3.30.830.10:FF:000021">
    <property type="entry name" value="Cytochrome b-c1 complex subunit 2"/>
    <property type="match status" value="1"/>
</dbReference>
<evidence type="ECO:0000313" key="14">
    <source>
        <dbReference type="EMBL" id="KAJ9149258.1"/>
    </source>
</evidence>
<evidence type="ECO:0000256" key="2">
    <source>
        <dbReference type="ARBA" id="ARBA00022448"/>
    </source>
</evidence>
<evidence type="ECO:0000256" key="10">
    <source>
        <dbReference type="ARBA" id="ARBA00040751"/>
    </source>
</evidence>
<comment type="caution">
    <text evidence="14">The sequence shown here is derived from an EMBL/GenBank/DDBJ whole genome shotgun (WGS) entry which is preliminary data.</text>
</comment>
<dbReference type="PANTHER" id="PTHR11851">
    <property type="entry name" value="METALLOPROTEASE"/>
    <property type="match status" value="1"/>
</dbReference>
<dbReference type="PANTHER" id="PTHR11851:SF209">
    <property type="entry name" value="CYTOCHROME B-C1 COMPLEX SUBUNIT 2, MITOCHONDRIAL"/>
    <property type="match status" value="1"/>
</dbReference>
<dbReference type="Gene3D" id="3.30.830.10">
    <property type="entry name" value="Metalloenzyme, LuxS/M16 peptidase-like"/>
    <property type="match status" value="2"/>
</dbReference>
<organism evidence="14 15">
    <name type="scientific">Pleurostoma richardsiae</name>
    <dbReference type="NCBI Taxonomy" id="41990"/>
    <lineage>
        <taxon>Eukaryota</taxon>
        <taxon>Fungi</taxon>
        <taxon>Dikarya</taxon>
        <taxon>Ascomycota</taxon>
        <taxon>Pezizomycotina</taxon>
        <taxon>Sordariomycetes</taxon>
        <taxon>Sordariomycetidae</taxon>
        <taxon>Calosphaeriales</taxon>
        <taxon>Pleurostomataceae</taxon>
        <taxon>Pleurostoma</taxon>
    </lineage>
</organism>
<keyword evidence="8" id="KW-0472">Membrane</keyword>
<dbReference type="Pfam" id="PF05193">
    <property type="entry name" value="Peptidase_M16_C"/>
    <property type="match status" value="1"/>
</dbReference>
<evidence type="ECO:0000256" key="5">
    <source>
        <dbReference type="ARBA" id="ARBA00022946"/>
    </source>
</evidence>
<proteinExistence type="inferred from homology"/>
<evidence type="ECO:0000256" key="3">
    <source>
        <dbReference type="ARBA" id="ARBA00022660"/>
    </source>
</evidence>
<accession>A0AA38RVJ6</accession>
<dbReference type="Pfam" id="PF00675">
    <property type="entry name" value="Peptidase_M16"/>
    <property type="match status" value="1"/>
</dbReference>
<name>A0AA38RVJ6_9PEZI</name>
<keyword evidence="3" id="KW-0679">Respiratory chain</keyword>
<evidence type="ECO:0000256" key="9">
    <source>
        <dbReference type="ARBA" id="ARBA00038146"/>
    </source>
</evidence>
<feature type="domain" description="Peptidase M16 C-terminal" evidence="13">
    <location>
        <begin position="203"/>
        <end position="378"/>
    </location>
</feature>
<dbReference type="InterPro" id="IPR011249">
    <property type="entry name" value="Metalloenz_LuxS/M16"/>
</dbReference>
<evidence type="ECO:0000256" key="11">
    <source>
        <dbReference type="ARBA" id="ARBA00041372"/>
    </source>
</evidence>
<evidence type="ECO:0000259" key="13">
    <source>
        <dbReference type="Pfam" id="PF05193"/>
    </source>
</evidence>
<dbReference type="AlphaFoldDB" id="A0AA38RVJ6"/>
<keyword evidence="5" id="KW-0809">Transit peptide</keyword>
<dbReference type="SUPFAM" id="SSF63411">
    <property type="entry name" value="LuxS/MPP-like metallohydrolase"/>
    <property type="match status" value="2"/>
</dbReference>
<keyword evidence="15" id="KW-1185">Reference proteome</keyword>
<dbReference type="EMBL" id="JANBVO010000010">
    <property type="protein sequence ID" value="KAJ9149258.1"/>
    <property type="molecule type" value="Genomic_DNA"/>
</dbReference>
<dbReference type="FunFam" id="3.30.830.10:FF:000039">
    <property type="entry name" value="Ubiquinol-cytochrome c reductase core subunit 2"/>
    <property type="match status" value="1"/>
</dbReference>
<dbReference type="Proteomes" id="UP001174694">
    <property type="component" value="Unassembled WGS sequence"/>
</dbReference>
<dbReference type="InterPro" id="IPR007863">
    <property type="entry name" value="Peptidase_M16_C"/>
</dbReference>
<dbReference type="GO" id="GO:0046872">
    <property type="term" value="F:metal ion binding"/>
    <property type="evidence" value="ECO:0007669"/>
    <property type="project" value="InterPro"/>
</dbReference>
<comment type="similarity">
    <text evidence="9">Belongs to the peptidase M16 family. UQCRC2/QCR2 subfamily.</text>
</comment>